<gene>
    <name evidence="2" type="ORF">CIPAW_06G024700</name>
</gene>
<dbReference type="PANTHER" id="PTHR33710:SF64">
    <property type="entry name" value="ENDONUCLEASE_EXONUCLEASE_PHOSPHATASE DOMAIN-CONTAINING PROTEIN"/>
    <property type="match status" value="1"/>
</dbReference>
<name>A0A8T1Q6Z8_CARIL</name>
<evidence type="ECO:0000313" key="2">
    <source>
        <dbReference type="EMBL" id="KAG6650183.1"/>
    </source>
</evidence>
<dbReference type="PROSITE" id="PS00726">
    <property type="entry name" value="AP_NUCLEASE_F1_1"/>
    <property type="match status" value="1"/>
</dbReference>
<evidence type="ECO:0000313" key="3">
    <source>
        <dbReference type="Proteomes" id="UP000811609"/>
    </source>
</evidence>
<organism evidence="2 3">
    <name type="scientific">Carya illinoinensis</name>
    <name type="common">Pecan</name>
    <dbReference type="NCBI Taxonomy" id="32201"/>
    <lineage>
        <taxon>Eukaryota</taxon>
        <taxon>Viridiplantae</taxon>
        <taxon>Streptophyta</taxon>
        <taxon>Embryophyta</taxon>
        <taxon>Tracheophyta</taxon>
        <taxon>Spermatophyta</taxon>
        <taxon>Magnoliopsida</taxon>
        <taxon>eudicotyledons</taxon>
        <taxon>Gunneridae</taxon>
        <taxon>Pentapetalae</taxon>
        <taxon>rosids</taxon>
        <taxon>fabids</taxon>
        <taxon>Fagales</taxon>
        <taxon>Juglandaceae</taxon>
        <taxon>Carya</taxon>
    </lineage>
</organism>
<evidence type="ECO:0000259" key="1">
    <source>
        <dbReference type="Pfam" id="PF03372"/>
    </source>
</evidence>
<feature type="domain" description="Endonuclease/exonuclease/phosphatase" evidence="1">
    <location>
        <begin position="6"/>
        <end position="224"/>
    </location>
</feature>
<sequence length="399" mass="46440">MKPKIVSWNVRGLNEGDKRLRIRNMIREWKADIVCLQETKLKGMDREIVRSLWSGVHVDWAYLASNGASGGIVVLWDRRVVERVEEFIGNYTVACSFQSIADNYRWAFAGVYGANSDSERNLLWDELAGIHSVWDLPWCIGGDFNVVRFPSEASGSRRLRPAMEAFSECIFYLNLVDLPIARGIATWSNNQSWSRLDRFLISPEWESHFPEVWQKRLARIGSDHWPIMIDCGGIRKGRRPFKFENMWLKSEGFVDRVKQWWSSYQLQGTPSFIFAAKLKALKKDLQTWNLESFGNVGETKKAKLAELQALERLQEVQHLTQAEKDRKVELGAEIERLILLEEVSWRQKSRALWLREGDRCTGFFHRIANSHRRNNNIEMLKVDGMECRDEQEIHNHVVG</sequence>
<dbReference type="Proteomes" id="UP000811609">
    <property type="component" value="Chromosome 6"/>
</dbReference>
<accession>A0A8T1Q6Z8</accession>
<dbReference type="PANTHER" id="PTHR33710">
    <property type="entry name" value="BNAC02G09200D PROTEIN"/>
    <property type="match status" value="1"/>
</dbReference>
<dbReference type="GO" id="GO:0004519">
    <property type="term" value="F:endonuclease activity"/>
    <property type="evidence" value="ECO:0007669"/>
    <property type="project" value="InterPro"/>
</dbReference>
<dbReference type="GO" id="GO:0003677">
    <property type="term" value="F:DNA binding"/>
    <property type="evidence" value="ECO:0007669"/>
    <property type="project" value="InterPro"/>
</dbReference>
<dbReference type="GO" id="GO:0006281">
    <property type="term" value="P:DNA repair"/>
    <property type="evidence" value="ECO:0007669"/>
    <property type="project" value="InterPro"/>
</dbReference>
<dbReference type="EMBL" id="CM031814">
    <property type="protein sequence ID" value="KAG6650183.1"/>
    <property type="molecule type" value="Genomic_DNA"/>
</dbReference>
<keyword evidence="3" id="KW-1185">Reference proteome</keyword>
<proteinExistence type="predicted"/>
<dbReference type="InterPro" id="IPR005135">
    <property type="entry name" value="Endo/exonuclease/phosphatase"/>
</dbReference>
<reference evidence="2" key="1">
    <citation type="submission" date="2020-12" db="EMBL/GenBank/DDBJ databases">
        <title>WGS assembly of Carya illinoinensis cv. Pawnee.</title>
        <authorList>
            <person name="Platts A."/>
            <person name="Shu S."/>
            <person name="Wright S."/>
            <person name="Barry K."/>
            <person name="Edger P."/>
            <person name="Pires J.C."/>
            <person name="Schmutz J."/>
        </authorList>
    </citation>
    <scope>NUCLEOTIDE SEQUENCE</scope>
    <source>
        <tissue evidence="2">Leaf</tissue>
    </source>
</reference>
<dbReference type="Pfam" id="PF03372">
    <property type="entry name" value="Exo_endo_phos"/>
    <property type="match status" value="1"/>
</dbReference>
<dbReference type="InterPro" id="IPR020847">
    <property type="entry name" value="AP_endonuclease_F1_BS"/>
</dbReference>
<protein>
    <recommendedName>
        <fullName evidence="1">Endonuclease/exonuclease/phosphatase domain-containing protein</fullName>
    </recommendedName>
</protein>
<dbReference type="AlphaFoldDB" id="A0A8T1Q6Z8"/>
<comment type="caution">
    <text evidence="2">The sequence shown here is derived from an EMBL/GenBank/DDBJ whole genome shotgun (WGS) entry which is preliminary data.</text>
</comment>